<evidence type="ECO:0000313" key="2">
    <source>
        <dbReference type="EMBL" id="GAD96224.1"/>
    </source>
</evidence>
<sequence>MDGHLFDVSHSIFRGNPGPEVDAEWERVSRLGPMVMRGDEVMKLGKDPNNVVKAPSEWGYGDNAYIWQFEMQHNIHCLDFIRRYAYFDHYYRPQYAHFNDTPKLDRIHLSHCLYYILQDMRCQPSLNPIVFHWMDGWRTPHADFNLHRQCVDHEKILKWQGDNTVDYMGRSIDKPSDTIIMHGPPGMEQLLED</sequence>
<gene>
    <name evidence="2" type="ORF">PVAR5_4874</name>
</gene>
<dbReference type="EMBL" id="BAUL01000157">
    <property type="protein sequence ID" value="GAD96224.1"/>
    <property type="molecule type" value="Genomic_DNA"/>
</dbReference>
<comment type="caution">
    <text evidence="2">The sequence shown here is derived from an EMBL/GenBank/DDBJ whole genome shotgun (WGS) entry which is preliminary data.</text>
</comment>
<dbReference type="Proteomes" id="UP000018001">
    <property type="component" value="Unassembled WGS sequence"/>
</dbReference>
<accession>V5FF95</accession>
<dbReference type="AlphaFoldDB" id="V5FF95"/>
<reference evidence="3" key="1">
    <citation type="journal article" date="2014" name="Genome Announc.">
        <title>Draft genome sequence of the formaldehyde-resistant fungus Byssochlamys spectabilis No. 5 (anamorph Paecilomyces variotii No. 5) (NBRC109023).</title>
        <authorList>
            <person name="Oka T."/>
            <person name="Ekino K."/>
            <person name="Fukuda K."/>
            <person name="Nomura Y."/>
        </authorList>
    </citation>
    <scope>NUCLEOTIDE SEQUENCE [LARGE SCALE GENOMIC DNA]</scope>
    <source>
        <strain evidence="3">No. 5 / NBRC 109023</strain>
    </source>
</reference>
<dbReference type="PANTHER" id="PTHR33365:SF14">
    <property type="entry name" value="TAT PATHWAY SIGNAL SEQUENCE"/>
    <property type="match status" value="1"/>
</dbReference>
<dbReference type="GO" id="GO:0043386">
    <property type="term" value="P:mycotoxin biosynthetic process"/>
    <property type="evidence" value="ECO:0007669"/>
    <property type="project" value="InterPro"/>
</dbReference>
<dbReference type="Pfam" id="PF11807">
    <property type="entry name" value="UstYa"/>
    <property type="match status" value="1"/>
</dbReference>
<evidence type="ECO:0000256" key="1">
    <source>
        <dbReference type="ARBA" id="ARBA00035112"/>
    </source>
</evidence>
<keyword evidence="3" id="KW-1185">Reference proteome</keyword>
<name>V5FF95_BYSSN</name>
<dbReference type="HOGENOM" id="CLU_042941_6_0_1"/>
<dbReference type="OrthoDB" id="3687641at2759"/>
<dbReference type="InParanoid" id="V5FF95"/>
<dbReference type="eggNOG" id="ENOG502S0D8">
    <property type="taxonomic scope" value="Eukaryota"/>
</dbReference>
<protein>
    <recommendedName>
        <fullName evidence="4">Tat pathway signal sequence</fullName>
    </recommendedName>
</protein>
<evidence type="ECO:0008006" key="4">
    <source>
        <dbReference type="Google" id="ProtNLM"/>
    </source>
</evidence>
<proteinExistence type="inferred from homology"/>
<evidence type="ECO:0000313" key="3">
    <source>
        <dbReference type="Proteomes" id="UP000018001"/>
    </source>
</evidence>
<organism evidence="2 3">
    <name type="scientific">Byssochlamys spectabilis (strain No. 5 / NBRC 109023)</name>
    <name type="common">Paecilomyces variotii</name>
    <dbReference type="NCBI Taxonomy" id="1356009"/>
    <lineage>
        <taxon>Eukaryota</taxon>
        <taxon>Fungi</taxon>
        <taxon>Dikarya</taxon>
        <taxon>Ascomycota</taxon>
        <taxon>Pezizomycotina</taxon>
        <taxon>Eurotiomycetes</taxon>
        <taxon>Eurotiomycetidae</taxon>
        <taxon>Eurotiales</taxon>
        <taxon>Thermoascaceae</taxon>
        <taxon>Paecilomyces</taxon>
    </lineage>
</organism>
<dbReference type="InterPro" id="IPR021765">
    <property type="entry name" value="UstYa-like"/>
</dbReference>
<dbReference type="PANTHER" id="PTHR33365">
    <property type="entry name" value="YALI0B05434P"/>
    <property type="match status" value="1"/>
</dbReference>
<comment type="similarity">
    <text evidence="1">Belongs to the ustYa family.</text>
</comment>